<evidence type="ECO:0000256" key="1">
    <source>
        <dbReference type="SAM" id="MobiDB-lite"/>
    </source>
</evidence>
<protein>
    <submittedName>
        <fullName evidence="2">Uncharacterized protein</fullName>
    </submittedName>
</protein>
<feature type="compositionally biased region" description="Basic and acidic residues" evidence="1">
    <location>
        <begin position="60"/>
        <end position="82"/>
    </location>
</feature>
<comment type="caution">
    <text evidence="2">The sequence shown here is derived from an EMBL/GenBank/DDBJ whole genome shotgun (WGS) entry which is preliminary data.</text>
</comment>
<evidence type="ECO:0000313" key="3">
    <source>
        <dbReference type="Proteomes" id="UP000241890"/>
    </source>
</evidence>
<evidence type="ECO:0000313" key="2">
    <source>
        <dbReference type="EMBL" id="GBG24936.1"/>
    </source>
</evidence>
<sequence length="302" mass="34485">MEAAGAQQPPKTGIVVGPKRLTLDADSVATLATRGAALPCVQSTPFWRFAINQGLELQQEHEIQQQREQQRQEQQQNHKKEEEEGEDENDHNDTLDDELRESMSSTCEAEWRFEVPQRVFERALADAIEKGTARFFLKDEKNENDPLARIDGWAIVHDAQDHPSIWHELRQHYYRPTVDKETGEASGHYLYTSHRIDLRMATYMEDLFDRDTTIMAGGPENWLVLGDVIGASPATRLALIRAAVVEAKMRRRRILARCYGSIDFIDTLEKAGFVLHAEVIHRHLPFNTMYLVAAPTLEAQEP</sequence>
<organism evidence="2 3">
    <name type="scientific">Hondaea fermentalgiana</name>
    <dbReference type="NCBI Taxonomy" id="2315210"/>
    <lineage>
        <taxon>Eukaryota</taxon>
        <taxon>Sar</taxon>
        <taxon>Stramenopiles</taxon>
        <taxon>Bigyra</taxon>
        <taxon>Labyrinthulomycetes</taxon>
        <taxon>Thraustochytrida</taxon>
        <taxon>Thraustochytriidae</taxon>
        <taxon>Hondaea</taxon>
    </lineage>
</organism>
<gene>
    <name evidence="2" type="ORF">FCC1311_011532</name>
</gene>
<feature type="compositionally biased region" description="Acidic residues" evidence="1">
    <location>
        <begin position="83"/>
        <end position="99"/>
    </location>
</feature>
<dbReference type="EMBL" id="BEYU01000009">
    <property type="protein sequence ID" value="GBG24936.1"/>
    <property type="molecule type" value="Genomic_DNA"/>
</dbReference>
<dbReference type="Proteomes" id="UP000241890">
    <property type="component" value="Unassembled WGS sequence"/>
</dbReference>
<proteinExistence type="predicted"/>
<keyword evidence="3" id="KW-1185">Reference proteome</keyword>
<feature type="region of interest" description="Disordered" evidence="1">
    <location>
        <begin position="60"/>
        <end position="101"/>
    </location>
</feature>
<dbReference type="InParanoid" id="A0A2R5G1N6"/>
<name>A0A2R5G1N6_9STRA</name>
<accession>A0A2R5G1N6</accession>
<reference evidence="2 3" key="1">
    <citation type="submission" date="2017-12" db="EMBL/GenBank/DDBJ databases">
        <title>Sequencing, de novo assembly and annotation of complete genome of a new Thraustochytrid species, strain FCC1311.</title>
        <authorList>
            <person name="Sedici K."/>
            <person name="Godart F."/>
            <person name="Aiese Cigliano R."/>
            <person name="Sanseverino W."/>
            <person name="Barakat M."/>
            <person name="Ortet P."/>
            <person name="Marechal E."/>
            <person name="Cagnac O."/>
            <person name="Amato A."/>
        </authorList>
    </citation>
    <scope>NUCLEOTIDE SEQUENCE [LARGE SCALE GENOMIC DNA]</scope>
</reference>
<dbReference type="AlphaFoldDB" id="A0A2R5G1N6"/>